<dbReference type="CDD" id="cd18687">
    <property type="entry name" value="PIN_VapC-like"/>
    <property type="match status" value="1"/>
</dbReference>
<evidence type="ECO:0000313" key="2">
    <source>
        <dbReference type="Proteomes" id="UP000722750"/>
    </source>
</evidence>
<evidence type="ECO:0000313" key="1">
    <source>
        <dbReference type="EMBL" id="MBS1257100.1"/>
    </source>
</evidence>
<accession>A0A941ZYC8</accession>
<evidence type="ECO:0008006" key="3">
    <source>
        <dbReference type="Google" id="ProtNLM"/>
    </source>
</evidence>
<name>A0A941ZYC8_9BACT</name>
<dbReference type="InterPro" id="IPR029060">
    <property type="entry name" value="PIN-like_dom_sf"/>
</dbReference>
<dbReference type="SUPFAM" id="SSF88723">
    <property type="entry name" value="PIN domain-like"/>
    <property type="match status" value="1"/>
</dbReference>
<dbReference type="EMBL" id="JAANXD010000007">
    <property type="protein sequence ID" value="MBS1257100.1"/>
    <property type="molecule type" value="Genomic_DNA"/>
</dbReference>
<proteinExistence type="predicted"/>
<organism evidence="1 2">
    <name type="scientific">Candidatus Scalindua arabica</name>
    <dbReference type="NCBI Taxonomy" id="1127984"/>
    <lineage>
        <taxon>Bacteria</taxon>
        <taxon>Pseudomonadati</taxon>
        <taxon>Planctomycetota</taxon>
        <taxon>Candidatus Brocadiia</taxon>
        <taxon>Candidatus Brocadiales</taxon>
        <taxon>Candidatus Scalinduaceae</taxon>
        <taxon>Candidatus Scalindua</taxon>
    </lineage>
</organism>
<protein>
    <recommendedName>
        <fullName evidence="3">PIN domain-containing protein</fullName>
    </recommendedName>
</protein>
<sequence length="161" mass="18654">MKKKVYIETSIPSFYYEVRTEPEMIAMKEWTRKWWDDYKDSYLLVTSEAVLDELGDGDYPNKDKILHLANGLPLLPIEPSIVDIVETYIKRKVMPADPVGDALHLALASHHKCDFLLTWNCNHIANANKFDHIRRINTLLGLYIPSLVTPLELQWGKEETL</sequence>
<dbReference type="Proteomes" id="UP000722750">
    <property type="component" value="Unassembled WGS sequence"/>
</dbReference>
<dbReference type="AlphaFoldDB" id="A0A941ZYC8"/>
<comment type="caution">
    <text evidence="1">The sequence shown here is derived from an EMBL/GenBank/DDBJ whole genome shotgun (WGS) entry which is preliminary data.</text>
</comment>
<gene>
    <name evidence="1" type="ORF">MAG551_00135</name>
</gene>
<reference evidence="1" key="1">
    <citation type="journal article" date="2021" name="ISME J.">
        <title>Fine-scale metabolic discontinuity in a stratified prokaryote microbiome of a Red Sea deep halocline.</title>
        <authorList>
            <person name="Michoud G."/>
            <person name="Ngugi D.K."/>
            <person name="Barozzi A."/>
            <person name="Merlino G."/>
            <person name="Calleja M.L."/>
            <person name="Delgado-Huertas A."/>
            <person name="Moran X.A.G."/>
            <person name="Daffonchio D."/>
        </authorList>
    </citation>
    <scope>NUCLEOTIDE SEQUENCE</scope>
    <source>
        <strain evidence="1">SuakinDeep_MAG55_1</strain>
    </source>
</reference>